<dbReference type="EMBL" id="JAAAIM010001143">
    <property type="protein sequence ID" value="KAG0281994.1"/>
    <property type="molecule type" value="Genomic_DNA"/>
</dbReference>
<name>A0ABQ7JN72_9FUNG</name>
<feature type="non-terminal residue" evidence="2">
    <location>
        <position position="1"/>
    </location>
</feature>
<dbReference type="Proteomes" id="UP001194696">
    <property type="component" value="Unassembled WGS sequence"/>
</dbReference>
<feature type="region of interest" description="Disordered" evidence="1">
    <location>
        <begin position="1"/>
        <end position="60"/>
    </location>
</feature>
<reference evidence="2 3" key="1">
    <citation type="journal article" date="2020" name="Fungal Divers.">
        <title>Resolving the Mortierellaceae phylogeny through synthesis of multi-gene phylogenetics and phylogenomics.</title>
        <authorList>
            <person name="Vandepol N."/>
            <person name="Liber J."/>
            <person name="Desiro A."/>
            <person name="Na H."/>
            <person name="Kennedy M."/>
            <person name="Barry K."/>
            <person name="Grigoriev I.V."/>
            <person name="Miller A.N."/>
            <person name="O'Donnell K."/>
            <person name="Stajich J.E."/>
            <person name="Bonito G."/>
        </authorList>
    </citation>
    <scope>NUCLEOTIDE SEQUENCE [LARGE SCALE GENOMIC DNA]</scope>
    <source>
        <strain evidence="2 3">AD045</strain>
    </source>
</reference>
<keyword evidence="3" id="KW-1185">Reference proteome</keyword>
<evidence type="ECO:0000256" key="1">
    <source>
        <dbReference type="SAM" id="MobiDB-lite"/>
    </source>
</evidence>
<feature type="compositionally biased region" description="Basic residues" evidence="1">
    <location>
        <begin position="1"/>
        <end position="10"/>
    </location>
</feature>
<comment type="caution">
    <text evidence="2">The sequence shown here is derived from an EMBL/GenBank/DDBJ whole genome shotgun (WGS) entry which is preliminary data.</text>
</comment>
<sequence length="76" mass="8548">QTMHFFKKSSKNQTASAAPTPSQTPRTSLHEQRPSTMAGDHNQQQQQQNEQSRKVEQSLRDLIATAMHGGRNSFIV</sequence>
<feature type="compositionally biased region" description="Polar residues" evidence="1">
    <location>
        <begin position="11"/>
        <end position="27"/>
    </location>
</feature>
<gene>
    <name evidence="2" type="ORF">BGZ96_000944</name>
</gene>
<organism evidence="2 3">
    <name type="scientific">Linnemannia gamsii</name>
    <dbReference type="NCBI Taxonomy" id="64522"/>
    <lineage>
        <taxon>Eukaryota</taxon>
        <taxon>Fungi</taxon>
        <taxon>Fungi incertae sedis</taxon>
        <taxon>Mucoromycota</taxon>
        <taxon>Mortierellomycotina</taxon>
        <taxon>Mortierellomycetes</taxon>
        <taxon>Mortierellales</taxon>
        <taxon>Mortierellaceae</taxon>
        <taxon>Linnemannia</taxon>
    </lineage>
</organism>
<proteinExistence type="predicted"/>
<protein>
    <submittedName>
        <fullName evidence="2">Uncharacterized protein</fullName>
    </submittedName>
</protein>
<accession>A0ABQ7JN72</accession>
<evidence type="ECO:0000313" key="3">
    <source>
        <dbReference type="Proteomes" id="UP001194696"/>
    </source>
</evidence>
<evidence type="ECO:0000313" key="2">
    <source>
        <dbReference type="EMBL" id="KAG0281994.1"/>
    </source>
</evidence>